<accession>A0ABX5KPN1</accession>
<evidence type="ECO:0000313" key="4">
    <source>
        <dbReference type="Proteomes" id="UP000245712"/>
    </source>
</evidence>
<feature type="region of interest" description="Disordered" evidence="1">
    <location>
        <begin position="116"/>
        <end position="135"/>
    </location>
</feature>
<comment type="caution">
    <text evidence="3">The sequence shown here is derived from an EMBL/GenBank/DDBJ whole genome shotgun (WGS) entry which is preliminary data.</text>
</comment>
<keyword evidence="2" id="KW-0732">Signal</keyword>
<dbReference type="Proteomes" id="UP000245712">
    <property type="component" value="Unassembled WGS sequence"/>
</dbReference>
<keyword evidence="4" id="KW-1185">Reference proteome</keyword>
<gene>
    <name evidence="3" type="ORF">C7402_105278</name>
</gene>
<dbReference type="Gene3D" id="2.40.360.20">
    <property type="match status" value="1"/>
</dbReference>
<dbReference type="PROSITE" id="PS51257">
    <property type="entry name" value="PROKAR_LIPOPROTEIN"/>
    <property type="match status" value="1"/>
</dbReference>
<evidence type="ECO:0000313" key="3">
    <source>
        <dbReference type="EMBL" id="PVX84437.1"/>
    </source>
</evidence>
<organism evidence="3 4">
    <name type="scientific">Paraburkholderia unamae</name>
    <dbReference type="NCBI Taxonomy" id="219649"/>
    <lineage>
        <taxon>Bacteria</taxon>
        <taxon>Pseudomonadati</taxon>
        <taxon>Pseudomonadota</taxon>
        <taxon>Betaproteobacteria</taxon>
        <taxon>Burkholderiales</taxon>
        <taxon>Burkholderiaceae</taxon>
        <taxon>Paraburkholderia</taxon>
    </lineage>
</organism>
<protein>
    <submittedName>
        <fullName evidence="3">Uncharacterized protein</fullName>
    </submittedName>
</protein>
<sequence>MHDTYRPNAGSDRRGTRAALRFALTLGLAAACATAGSQAWAAAACDAPWMHQGGGFTATLAPGQRTVTYTVTQFSKRDGNNCNGQIHAAMKMSMGGQPMQSESDVHFTIVDGKAAAQPEQTSNGSMHGSSGAASLNGMMSAQTSGILSYVGEITSEGQRIAGTRTQGSMSGTAANMGQSVGTMNVPKFVTTTSDKAVGKQEQLQTGAGTFACWPVTYDRSMQADNAQLMGHTANLAMKSHVVDHFCPATGLVMRQDTVTNGHAVTLTVSALH</sequence>
<feature type="chain" id="PRO_5046994802" evidence="2">
    <location>
        <begin position="42"/>
        <end position="272"/>
    </location>
</feature>
<feature type="compositionally biased region" description="Polar residues" evidence="1">
    <location>
        <begin position="118"/>
        <end position="135"/>
    </location>
</feature>
<name>A0ABX5KPN1_9BURK</name>
<evidence type="ECO:0000256" key="2">
    <source>
        <dbReference type="SAM" id="SignalP"/>
    </source>
</evidence>
<reference evidence="3 4" key="1">
    <citation type="submission" date="2018-05" db="EMBL/GenBank/DDBJ databases">
        <title>Genomic Encyclopedia of Type Strains, Phase IV (KMG-V): Genome sequencing to study the core and pangenomes of soil and plant-associated prokaryotes.</title>
        <authorList>
            <person name="Whitman W."/>
        </authorList>
    </citation>
    <scope>NUCLEOTIDE SEQUENCE [LARGE SCALE GENOMIC DNA]</scope>
    <source>
        <strain evidence="3 4">SCZa-39</strain>
    </source>
</reference>
<dbReference type="EMBL" id="QEOB01000005">
    <property type="protein sequence ID" value="PVX84437.1"/>
    <property type="molecule type" value="Genomic_DNA"/>
</dbReference>
<proteinExistence type="predicted"/>
<evidence type="ECO:0000256" key="1">
    <source>
        <dbReference type="SAM" id="MobiDB-lite"/>
    </source>
</evidence>
<feature type="signal peptide" evidence="2">
    <location>
        <begin position="1"/>
        <end position="41"/>
    </location>
</feature>